<dbReference type="GO" id="GO:0008307">
    <property type="term" value="F:structural constituent of muscle"/>
    <property type="evidence" value="ECO:0007669"/>
    <property type="project" value="TreeGrafter"/>
</dbReference>
<dbReference type="SUPFAM" id="SSF47473">
    <property type="entry name" value="EF-hand"/>
    <property type="match status" value="1"/>
</dbReference>
<dbReference type="SMART" id="SM00054">
    <property type="entry name" value="EFh"/>
    <property type="match status" value="1"/>
</dbReference>
<sequence>MKLKEKKEVEVSEEENKEGRKQRNQQTQKNGDVEIFRAITAGKGPQTRAVKICDFTEDQTAEFKEALQLFDRTGDGKILYSQCRDVMRALGQNLTNSEVLKVLGNPKSDEMNMKVLDFEHSLPMFQTVAKNKDQGTYEDYIEDLQMFDKEGNSTVMGTEIQHVLVTLCEKMTEEEVEMLVLVAGYEDSNGYMNYKELIWIVQSEQSFPSPQSPVPFLCERLYLVLKASLAVTVPFPACLSWIMLASSIHQINLLSVTSPQTLKGNIKLNGDRR</sequence>
<dbReference type="PROSITE" id="PS50222">
    <property type="entry name" value="EF_HAND_2"/>
    <property type="match status" value="1"/>
</dbReference>
<dbReference type="InterPro" id="IPR002048">
    <property type="entry name" value="EF_hand_dom"/>
</dbReference>
<dbReference type="AlphaFoldDB" id="A0A9B0WSX7"/>
<feature type="compositionally biased region" description="Basic and acidic residues" evidence="1">
    <location>
        <begin position="1"/>
        <end position="10"/>
    </location>
</feature>
<feature type="domain" description="EF-hand" evidence="2">
    <location>
        <begin position="58"/>
        <end position="93"/>
    </location>
</feature>
<dbReference type="PANTHER" id="PTHR23048:SF7">
    <property type="entry name" value="SIMILAR TO MYOSIN, LIGHT POLYPEPTIDE 6, ALKALI, SMOOTH MUSCLE AND NON-MUSCLE"/>
    <property type="match status" value="1"/>
</dbReference>
<organism evidence="3 4">
    <name type="scientific">Chrysochloris asiatica</name>
    <name type="common">Cape golden mole</name>
    <dbReference type="NCBI Taxonomy" id="185453"/>
    <lineage>
        <taxon>Eukaryota</taxon>
        <taxon>Metazoa</taxon>
        <taxon>Chordata</taxon>
        <taxon>Craniata</taxon>
        <taxon>Vertebrata</taxon>
        <taxon>Euteleostomi</taxon>
        <taxon>Mammalia</taxon>
        <taxon>Eutheria</taxon>
        <taxon>Afrotheria</taxon>
        <taxon>Chrysochloridae</taxon>
        <taxon>Chrysochlorinae</taxon>
        <taxon>Chrysochloris</taxon>
    </lineage>
</organism>
<dbReference type="InterPro" id="IPR050230">
    <property type="entry name" value="CALM/Myosin/TropC-like"/>
</dbReference>
<dbReference type="RefSeq" id="XP_006866072.1">
    <property type="nucleotide sequence ID" value="XM_006866010.1"/>
</dbReference>
<dbReference type="FunFam" id="1.10.238.10:FF:000056">
    <property type="entry name" value="Myosin light chain 1 skeletal"/>
    <property type="match status" value="1"/>
</dbReference>
<evidence type="ECO:0000259" key="2">
    <source>
        <dbReference type="PROSITE" id="PS50222"/>
    </source>
</evidence>
<reference evidence="4" key="1">
    <citation type="submission" date="2025-08" db="UniProtKB">
        <authorList>
            <consortium name="RefSeq"/>
        </authorList>
    </citation>
    <scope>IDENTIFICATION</scope>
    <source>
        <tissue evidence="4">Spleen</tissue>
    </source>
</reference>
<accession>A0A9B0WSX7</accession>
<evidence type="ECO:0000313" key="3">
    <source>
        <dbReference type="Proteomes" id="UP000504623"/>
    </source>
</evidence>
<dbReference type="GO" id="GO:0005509">
    <property type="term" value="F:calcium ion binding"/>
    <property type="evidence" value="ECO:0007669"/>
    <property type="project" value="InterPro"/>
</dbReference>
<dbReference type="GeneID" id="102821169"/>
<dbReference type="OrthoDB" id="5959761at2759"/>
<gene>
    <name evidence="4" type="primary">LOC102821169</name>
</gene>
<dbReference type="Gene3D" id="1.10.238.10">
    <property type="entry name" value="EF-hand"/>
    <property type="match status" value="2"/>
</dbReference>
<protein>
    <submittedName>
        <fullName evidence="4">Myosin light polypeptide 6-like</fullName>
    </submittedName>
</protein>
<proteinExistence type="predicted"/>
<dbReference type="PANTHER" id="PTHR23048">
    <property type="entry name" value="MYOSIN LIGHT CHAIN 1, 3"/>
    <property type="match status" value="1"/>
</dbReference>
<feature type="region of interest" description="Disordered" evidence="1">
    <location>
        <begin position="1"/>
        <end position="32"/>
    </location>
</feature>
<evidence type="ECO:0000313" key="4">
    <source>
        <dbReference type="RefSeq" id="XP_006866072.1"/>
    </source>
</evidence>
<dbReference type="InterPro" id="IPR011992">
    <property type="entry name" value="EF-hand-dom_pair"/>
</dbReference>
<name>A0A9B0WSX7_CHRAS</name>
<evidence type="ECO:0000256" key="1">
    <source>
        <dbReference type="SAM" id="MobiDB-lite"/>
    </source>
</evidence>
<dbReference type="GO" id="GO:0016460">
    <property type="term" value="C:myosin II complex"/>
    <property type="evidence" value="ECO:0007669"/>
    <property type="project" value="TreeGrafter"/>
</dbReference>
<keyword evidence="3" id="KW-1185">Reference proteome</keyword>
<dbReference type="Proteomes" id="UP000504623">
    <property type="component" value="Unplaced"/>
</dbReference>